<organism evidence="1 2">
    <name type="scientific">Stenotrophomonas maltophilia</name>
    <name type="common">Pseudomonas maltophilia</name>
    <name type="synonym">Xanthomonas maltophilia</name>
    <dbReference type="NCBI Taxonomy" id="40324"/>
    <lineage>
        <taxon>Bacteria</taxon>
        <taxon>Pseudomonadati</taxon>
        <taxon>Pseudomonadota</taxon>
        <taxon>Gammaproteobacteria</taxon>
        <taxon>Lysobacterales</taxon>
        <taxon>Lysobacteraceae</taxon>
        <taxon>Stenotrophomonas</taxon>
        <taxon>Stenotrophomonas maltophilia group</taxon>
    </lineage>
</organism>
<sequence>MAWATDTAANITDLMARLRDFLTTNAALVAANQQWQVVGGVASGPIAANDFVSLKGRGLAGEDEIYVSLQAWVVPASAYYNMAVFGHTGYNPAQPRLDPPGSNSNPVALLGVNSPIKYWFVANGRCFKVITRINGRYDAVYAGFILTDHLPADWSYPLFIGGSCLERNFLASSDSFEHSNFWSANADGTDNNNPSQAYLFSPMQAWVPIRNLSRNGSQSTGRMTLPWAKAVCNQNVRNCLDGQRWVQRGQLAGFAWGASLTDRSFPYSQMPEKGQFYGSFDGVFYTPSFDATAEQVATVGGVDHLVVPNVYRTGSGEFAAFSLE</sequence>
<gene>
    <name evidence="1" type="ORF">A7X83_05010</name>
</gene>
<dbReference type="Proteomes" id="UP000249614">
    <property type="component" value="Unassembled WGS sequence"/>
</dbReference>
<accession>A0A2W6J5U6</accession>
<evidence type="ECO:0008006" key="3">
    <source>
        <dbReference type="Google" id="ProtNLM"/>
    </source>
</evidence>
<name>A0A2W6J5U6_STEMA</name>
<dbReference type="AlphaFoldDB" id="A0A2W6J5U6"/>
<evidence type="ECO:0000313" key="2">
    <source>
        <dbReference type="Proteomes" id="UP000249614"/>
    </source>
</evidence>
<dbReference type="RefSeq" id="WP_111111883.1">
    <property type="nucleotide sequence ID" value="NZ_LXXM01000101.1"/>
</dbReference>
<evidence type="ECO:0000313" key="1">
    <source>
        <dbReference type="EMBL" id="PZS94339.1"/>
    </source>
</evidence>
<protein>
    <recommendedName>
        <fullName evidence="3">Virion structural protein</fullName>
    </recommendedName>
</protein>
<comment type="caution">
    <text evidence="1">The sequence shown here is derived from an EMBL/GenBank/DDBJ whole genome shotgun (WGS) entry which is preliminary data.</text>
</comment>
<reference evidence="1 2" key="1">
    <citation type="submission" date="2016-05" db="EMBL/GenBank/DDBJ databases">
        <authorList>
            <person name="Lavstsen T."/>
            <person name="Jespersen J.S."/>
        </authorList>
    </citation>
    <scope>NUCLEOTIDE SEQUENCE [LARGE SCALE GENOMIC DNA]</scope>
    <source>
        <strain evidence="1 2">SM-5815</strain>
    </source>
</reference>
<dbReference type="EMBL" id="LXXM01000101">
    <property type="protein sequence ID" value="PZS94339.1"/>
    <property type="molecule type" value="Genomic_DNA"/>
</dbReference>
<proteinExistence type="predicted"/>